<feature type="domain" description="Thoeris anti-defense 2-like" evidence="1">
    <location>
        <begin position="1"/>
        <end position="69"/>
    </location>
</feature>
<sequence>MNIQDATKLATTKLLTMTRKEWEGSHQTRILPTNDSFLHCILTNNDGKLLVRYWQPSADDLMAEDWEVINSIKDEELLA</sequence>
<protein>
    <recommendedName>
        <fullName evidence="1">Thoeris anti-defense 2-like domain-containing protein</fullName>
    </recommendedName>
</protein>
<dbReference type="InterPro" id="IPR021361">
    <property type="entry name" value="Tad2-like_dom"/>
</dbReference>
<dbReference type="EMBL" id="OQ890318">
    <property type="protein sequence ID" value="WLJ25853.1"/>
    <property type="molecule type" value="Genomic_DNA"/>
</dbReference>
<evidence type="ECO:0000313" key="2">
    <source>
        <dbReference type="EMBL" id="WLJ25853.1"/>
    </source>
</evidence>
<proteinExistence type="predicted"/>
<reference evidence="2" key="1">
    <citation type="submission" date="2023-04" db="EMBL/GenBank/DDBJ databases">
        <title>The human skin virome in hidradenitis suppurativa patients.</title>
        <authorList>
            <person name="Jansen D."/>
        </authorList>
    </citation>
    <scope>NUCLEOTIDE SEQUENCE</scope>
    <source>
        <strain evidence="2">VC3_JansenPhageI</strain>
    </source>
</reference>
<dbReference type="Pfam" id="PF11195">
    <property type="entry name" value="Tad2-like"/>
    <property type="match status" value="1"/>
</dbReference>
<name>A0AA50AFG9_9VIRU</name>
<evidence type="ECO:0000259" key="1">
    <source>
        <dbReference type="Pfam" id="PF11195"/>
    </source>
</evidence>
<organism evidence="2">
    <name type="scientific">Staphylococcus phage HS12</name>
    <dbReference type="NCBI Taxonomy" id="3056402"/>
    <lineage>
        <taxon>Viruses</taxon>
    </lineage>
</organism>
<accession>A0AA50AFG9</accession>